<dbReference type="EMBL" id="PUEJ01000009">
    <property type="protein sequence ID" value="PRH85144.1"/>
    <property type="molecule type" value="Genomic_DNA"/>
</dbReference>
<dbReference type="Pfam" id="PF00549">
    <property type="entry name" value="Ligase_CoA"/>
    <property type="match status" value="1"/>
</dbReference>
<dbReference type="GO" id="GO:0000166">
    <property type="term" value="F:nucleotide binding"/>
    <property type="evidence" value="ECO:0007669"/>
    <property type="project" value="UniProtKB-KW"/>
</dbReference>
<evidence type="ECO:0000256" key="3">
    <source>
        <dbReference type="ARBA" id="ARBA00022741"/>
    </source>
</evidence>
<dbReference type="InterPro" id="IPR036291">
    <property type="entry name" value="NAD(P)-bd_dom_sf"/>
</dbReference>
<sequence>MAILIDNETRVVCQGMTGWAGTHHTAAMIEYGTKVVAGVTPGKGGRSHLGAPVFDSVAGAVRETGANASMVFVPPAQASAAIIEAVEAEIALVVAITERVPVLDMIRVRHALAGSKTRLIGPNSQGILSPGLCKMGVMATGNERPGSVGIVSRSASLTSEVIAQVTAAGLGQSTTVGVGGDPVHGLSMRDCVELLLADAKTEGIVLIGEIGGEEEQEAADYVASVRPPKPIVGLVVGLHAPAERRMGHAGALTMHGRDRAEAKIAAFEKAGITVASSPHLVGDTIGRALAARAKAA</sequence>
<dbReference type="PIRSF" id="PIRSF001553">
    <property type="entry name" value="SucCS_alpha"/>
    <property type="match status" value="1"/>
</dbReference>
<accession>A0A2S9Q770</accession>
<dbReference type="PRINTS" id="PR01798">
    <property type="entry name" value="SCOASYNTHASE"/>
</dbReference>
<dbReference type="GO" id="GO:0009361">
    <property type="term" value="C:succinate-CoA ligase complex (ADP-forming)"/>
    <property type="evidence" value="ECO:0007669"/>
    <property type="project" value="TreeGrafter"/>
</dbReference>
<dbReference type="InterPro" id="IPR005810">
    <property type="entry name" value="CoA_lig_alpha"/>
</dbReference>
<keyword evidence="8" id="KW-1185">Reference proteome</keyword>
<gene>
    <name evidence="7" type="ORF">C5L14_22035</name>
</gene>
<dbReference type="RefSeq" id="WP_105864461.1">
    <property type="nucleotide sequence ID" value="NZ_PUEJ01000009.1"/>
</dbReference>
<comment type="caution">
    <text evidence="7">The sequence shown here is derived from an EMBL/GenBank/DDBJ whole genome shotgun (WGS) entry which is preliminary data.</text>
</comment>
<dbReference type="PANTHER" id="PTHR11117:SF2">
    <property type="entry name" value="SUCCINATE--COA LIGASE [ADP_GDP-FORMING] SUBUNIT ALPHA, MITOCHONDRIAL"/>
    <property type="match status" value="1"/>
</dbReference>
<dbReference type="PROSITE" id="PS00399">
    <property type="entry name" value="SUCCINYL_COA_LIG_2"/>
    <property type="match status" value="1"/>
</dbReference>
<evidence type="ECO:0000313" key="7">
    <source>
        <dbReference type="EMBL" id="PRH85144.1"/>
    </source>
</evidence>
<dbReference type="PANTHER" id="PTHR11117">
    <property type="entry name" value="SUCCINYL-COA LIGASE SUBUNIT ALPHA"/>
    <property type="match status" value="1"/>
</dbReference>
<reference evidence="7 8" key="1">
    <citation type="submission" date="2018-02" db="EMBL/GenBank/DDBJ databases">
        <title>Whole genome sequencing of endophytic bacterium.</title>
        <authorList>
            <person name="Eedara R."/>
            <person name="Podile A.R."/>
        </authorList>
    </citation>
    <scope>NUCLEOTIDE SEQUENCE [LARGE SCALE GENOMIC DNA]</scope>
    <source>
        <strain evidence="7 8">RP1T</strain>
    </source>
</reference>
<proteinExistence type="inferred from homology"/>
<dbReference type="SUPFAM" id="SSF52210">
    <property type="entry name" value="Succinyl-CoA synthetase domains"/>
    <property type="match status" value="1"/>
</dbReference>
<dbReference type="NCBIfam" id="NF004230">
    <property type="entry name" value="PRK05678.1"/>
    <property type="match status" value="1"/>
</dbReference>
<evidence type="ECO:0000256" key="5">
    <source>
        <dbReference type="PIRSR" id="PIRSR001553-1"/>
    </source>
</evidence>
<dbReference type="UniPathway" id="UPA00223">
    <property type="reaction ID" value="UER00999"/>
</dbReference>
<organism evidence="7 8">
    <name type="scientific">Labrys okinawensis</name>
    <dbReference type="NCBI Taxonomy" id="346911"/>
    <lineage>
        <taxon>Bacteria</taxon>
        <taxon>Pseudomonadati</taxon>
        <taxon>Pseudomonadota</taxon>
        <taxon>Alphaproteobacteria</taxon>
        <taxon>Hyphomicrobiales</taxon>
        <taxon>Xanthobacteraceae</taxon>
        <taxon>Labrys</taxon>
    </lineage>
</organism>
<protein>
    <submittedName>
        <fullName evidence="7">Succinate--CoA ligase subunit alpha</fullName>
    </submittedName>
</protein>
<dbReference type="GO" id="GO:0004775">
    <property type="term" value="F:succinate-CoA ligase (ADP-forming) activity"/>
    <property type="evidence" value="ECO:0007669"/>
    <property type="project" value="TreeGrafter"/>
</dbReference>
<keyword evidence="3" id="KW-0547">Nucleotide-binding</keyword>
<keyword evidence="2 7" id="KW-0436">Ligase</keyword>
<dbReference type="Proteomes" id="UP000237682">
    <property type="component" value="Unassembled WGS sequence"/>
</dbReference>
<comment type="similarity">
    <text evidence="4">Belongs to the succinate/malate CoA ligase alpha subunit family.</text>
</comment>
<dbReference type="SUPFAM" id="SSF51735">
    <property type="entry name" value="NAD(P)-binding Rossmann-fold domains"/>
    <property type="match status" value="1"/>
</dbReference>
<dbReference type="AlphaFoldDB" id="A0A2S9Q770"/>
<dbReference type="InterPro" id="IPR003781">
    <property type="entry name" value="CoA-bd"/>
</dbReference>
<dbReference type="SMART" id="SM00881">
    <property type="entry name" value="CoA_binding"/>
    <property type="match status" value="1"/>
</dbReference>
<dbReference type="OrthoDB" id="9807196at2"/>
<evidence type="ECO:0000256" key="4">
    <source>
        <dbReference type="ARBA" id="ARBA00060724"/>
    </source>
</evidence>
<dbReference type="GO" id="GO:0006099">
    <property type="term" value="P:tricarboxylic acid cycle"/>
    <property type="evidence" value="ECO:0007669"/>
    <property type="project" value="UniProtKB-UniPathway"/>
</dbReference>
<dbReference type="InterPro" id="IPR016102">
    <property type="entry name" value="Succinyl-CoA_synth-like"/>
</dbReference>
<dbReference type="FunFam" id="3.40.50.720:FF:000277">
    <property type="entry name" value="Succinate--CoA ligase [ADP-forming] subunit alpha"/>
    <property type="match status" value="1"/>
</dbReference>
<dbReference type="Gene3D" id="3.40.50.261">
    <property type="entry name" value="Succinyl-CoA synthetase domains"/>
    <property type="match status" value="1"/>
</dbReference>
<name>A0A2S9Q770_9HYPH</name>
<evidence type="ECO:0000256" key="2">
    <source>
        <dbReference type="ARBA" id="ARBA00022598"/>
    </source>
</evidence>
<keyword evidence="1" id="KW-0816">Tricarboxylic acid cycle</keyword>
<evidence type="ECO:0000259" key="6">
    <source>
        <dbReference type="SMART" id="SM00881"/>
    </source>
</evidence>
<feature type="active site" description="Tele-phosphohistidine intermediate" evidence="5">
    <location>
        <position position="248"/>
    </location>
</feature>
<evidence type="ECO:0000256" key="1">
    <source>
        <dbReference type="ARBA" id="ARBA00022532"/>
    </source>
</evidence>
<dbReference type="InterPro" id="IPR005811">
    <property type="entry name" value="SUCC_ACL_C"/>
</dbReference>
<dbReference type="InterPro" id="IPR017440">
    <property type="entry name" value="Cit_synth/succinyl-CoA_lig_AS"/>
</dbReference>
<evidence type="ECO:0000313" key="8">
    <source>
        <dbReference type="Proteomes" id="UP000237682"/>
    </source>
</evidence>
<dbReference type="GO" id="GO:0004776">
    <property type="term" value="F:succinate-CoA ligase (GDP-forming) activity"/>
    <property type="evidence" value="ECO:0007669"/>
    <property type="project" value="TreeGrafter"/>
</dbReference>
<feature type="domain" description="CoA-binding" evidence="6">
    <location>
        <begin position="4"/>
        <end position="100"/>
    </location>
</feature>
<dbReference type="Gene3D" id="3.40.50.720">
    <property type="entry name" value="NAD(P)-binding Rossmann-like Domain"/>
    <property type="match status" value="1"/>
</dbReference>
<dbReference type="Pfam" id="PF02629">
    <property type="entry name" value="CoA_binding"/>
    <property type="match status" value="1"/>
</dbReference>